<dbReference type="AlphaFoldDB" id="A0A5S5C4B7"/>
<name>A0A5S5C4B7_9BACL</name>
<reference evidence="1 2" key="1">
    <citation type="submission" date="2019-07" db="EMBL/GenBank/DDBJ databases">
        <title>Genomic Encyclopedia of Type Strains, Phase III (KMG-III): the genomes of soil and plant-associated and newly described type strains.</title>
        <authorList>
            <person name="Whitman W."/>
        </authorList>
    </citation>
    <scope>NUCLEOTIDE SEQUENCE [LARGE SCALE GENOMIC DNA]</scope>
    <source>
        <strain evidence="1 2">BL24</strain>
    </source>
</reference>
<organism evidence="1 2">
    <name type="scientific">Paenibacillus methanolicus</name>
    <dbReference type="NCBI Taxonomy" id="582686"/>
    <lineage>
        <taxon>Bacteria</taxon>
        <taxon>Bacillati</taxon>
        <taxon>Bacillota</taxon>
        <taxon>Bacilli</taxon>
        <taxon>Bacillales</taxon>
        <taxon>Paenibacillaceae</taxon>
        <taxon>Paenibacillus</taxon>
    </lineage>
</organism>
<keyword evidence="2" id="KW-1185">Reference proteome</keyword>
<comment type="caution">
    <text evidence="1">The sequence shown here is derived from an EMBL/GenBank/DDBJ whole genome shotgun (WGS) entry which is preliminary data.</text>
</comment>
<proteinExistence type="predicted"/>
<evidence type="ECO:0000313" key="1">
    <source>
        <dbReference type="EMBL" id="TYP74157.1"/>
    </source>
</evidence>
<dbReference type="Proteomes" id="UP000323257">
    <property type="component" value="Unassembled WGS sequence"/>
</dbReference>
<accession>A0A5S5C4B7</accession>
<gene>
    <name evidence="1" type="ORF">BCM02_106439</name>
</gene>
<evidence type="ECO:0000313" key="2">
    <source>
        <dbReference type="Proteomes" id="UP000323257"/>
    </source>
</evidence>
<sequence length="121" mass="13693">MNKRLLFAFIVLIGISVVTLYPSDNSDPKDQLTQNEIQALRDTYPLYSGSNELYHERTELNFTTASRIAETFVRAEVIGELPFVPPGRFLRNRPVCFCPLLLPTLYNHGTFLKQSGATIAE</sequence>
<protein>
    <submittedName>
        <fullName evidence="1">Uncharacterized protein</fullName>
    </submittedName>
</protein>
<dbReference type="EMBL" id="VNHS01000006">
    <property type="protein sequence ID" value="TYP74157.1"/>
    <property type="molecule type" value="Genomic_DNA"/>
</dbReference>